<protein>
    <submittedName>
        <fullName evidence="1 3">Uncharacterized protein</fullName>
    </submittedName>
</protein>
<organism evidence="3">
    <name type="scientific">Echinostoma caproni</name>
    <dbReference type="NCBI Taxonomy" id="27848"/>
    <lineage>
        <taxon>Eukaryota</taxon>
        <taxon>Metazoa</taxon>
        <taxon>Spiralia</taxon>
        <taxon>Lophotrochozoa</taxon>
        <taxon>Platyhelminthes</taxon>
        <taxon>Trematoda</taxon>
        <taxon>Digenea</taxon>
        <taxon>Plagiorchiida</taxon>
        <taxon>Echinostomata</taxon>
        <taxon>Echinostomatoidea</taxon>
        <taxon>Echinostomatidae</taxon>
        <taxon>Echinostoma</taxon>
    </lineage>
</organism>
<reference evidence="1 2" key="2">
    <citation type="submission" date="2018-11" db="EMBL/GenBank/DDBJ databases">
        <authorList>
            <consortium name="Pathogen Informatics"/>
        </authorList>
    </citation>
    <scope>NUCLEOTIDE SEQUENCE [LARGE SCALE GENOMIC DNA]</scope>
    <source>
        <strain evidence="1 2">Egypt</strain>
    </source>
</reference>
<evidence type="ECO:0000313" key="3">
    <source>
        <dbReference type="WBParaSite" id="ECPE_0001592601-mRNA-1"/>
    </source>
</evidence>
<gene>
    <name evidence="1" type="ORF">ECPE_LOCUS15886</name>
</gene>
<name>A0A183B9K1_9TREM</name>
<dbReference type="Proteomes" id="UP000272942">
    <property type="component" value="Unassembled WGS sequence"/>
</dbReference>
<reference evidence="3" key="1">
    <citation type="submission" date="2016-06" db="UniProtKB">
        <authorList>
            <consortium name="WormBaseParasite"/>
        </authorList>
    </citation>
    <scope>IDENTIFICATION</scope>
</reference>
<accession>A0A183B9K1</accession>
<sequence>MLLLNRDTPGTVNPNGLLHSHNSTIGGQIGDDESEISSTVSRLATLNLNGTLGANLPNGHSSYQTGGN</sequence>
<proteinExistence type="predicted"/>
<dbReference type="EMBL" id="UZAN01062168">
    <property type="protein sequence ID" value="VDP93158.1"/>
    <property type="molecule type" value="Genomic_DNA"/>
</dbReference>
<dbReference type="AlphaFoldDB" id="A0A183B9K1"/>
<evidence type="ECO:0000313" key="2">
    <source>
        <dbReference type="Proteomes" id="UP000272942"/>
    </source>
</evidence>
<keyword evidence="2" id="KW-1185">Reference proteome</keyword>
<evidence type="ECO:0000313" key="1">
    <source>
        <dbReference type="EMBL" id="VDP93158.1"/>
    </source>
</evidence>
<dbReference type="WBParaSite" id="ECPE_0001592601-mRNA-1">
    <property type="protein sequence ID" value="ECPE_0001592601-mRNA-1"/>
    <property type="gene ID" value="ECPE_0001592601"/>
</dbReference>